<keyword evidence="2" id="KW-1185">Reference proteome</keyword>
<evidence type="ECO:0000313" key="1">
    <source>
        <dbReference type="EMBL" id="KYQ60618.1"/>
    </source>
</evidence>
<dbReference type="AlphaFoldDB" id="A0A151XK14"/>
<dbReference type="Proteomes" id="UP000075809">
    <property type="component" value="Unassembled WGS sequence"/>
</dbReference>
<name>A0A151XK14_9HYME</name>
<evidence type="ECO:0000313" key="2">
    <source>
        <dbReference type="Proteomes" id="UP000075809"/>
    </source>
</evidence>
<accession>A0A151XK14</accession>
<sequence>LVIVQFAKTKAHPVLSVREAPLDISRGNTTMRTRMQIHLDMHFNTNYGDTSFSKTLWLNQRHAVMMLPIARFGCSQYNYILMINSIINC</sequence>
<dbReference type="EMBL" id="KQ982052">
    <property type="protein sequence ID" value="KYQ60618.1"/>
    <property type="molecule type" value="Genomic_DNA"/>
</dbReference>
<gene>
    <name evidence="1" type="ORF">ALC60_00243</name>
</gene>
<organism evidence="1 2">
    <name type="scientific">Mycetomoellerius zeteki</name>
    <dbReference type="NCBI Taxonomy" id="64791"/>
    <lineage>
        <taxon>Eukaryota</taxon>
        <taxon>Metazoa</taxon>
        <taxon>Ecdysozoa</taxon>
        <taxon>Arthropoda</taxon>
        <taxon>Hexapoda</taxon>
        <taxon>Insecta</taxon>
        <taxon>Pterygota</taxon>
        <taxon>Neoptera</taxon>
        <taxon>Endopterygota</taxon>
        <taxon>Hymenoptera</taxon>
        <taxon>Apocrita</taxon>
        <taxon>Aculeata</taxon>
        <taxon>Formicoidea</taxon>
        <taxon>Formicidae</taxon>
        <taxon>Myrmicinae</taxon>
        <taxon>Mycetomoellerius</taxon>
    </lineage>
</organism>
<proteinExistence type="predicted"/>
<reference evidence="1 2" key="1">
    <citation type="submission" date="2015-09" db="EMBL/GenBank/DDBJ databases">
        <title>Trachymyrmex zeteki WGS genome.</title>
        <authorList>
            <person name="Nygaard S."/>
            <person name="Hu H."/>
            <person name="Boomsma J."/>
            <person name="Zhang G."/>
        </authorList>
    </citation>
    <scope>NUCLEOTIDE SEQUENCE [LARGE SCALE GENOMIC DNA]</scope>
    <source>
        <strain evidence="1">Tzet28-1</strain>
        <tissue evidence="1">Whole body</tissue>
    </source>
</reference>
<protein>
    <submittedName>
        <fullName evidence="1">Uncharacterized protein</fullName>
    </submittedName>
</protein>
<feature type="non-terminal residue" evidence="1">
    <location>
        <position position="1"/>
    </location>
</feature>